<evidence type="ECO:0000259" key="2">
    <source>
        <dbReference type="Pfam" id="PF02517"/>
    </source>
</evidence>
<reference evidence="3 4" key="1">
    <citation type="submission" date="2021-12" db="EMBL/GenBank/DDBJ databases">
        <title>Discovery of the Pendulisporaceae a myxobacterial family with distinct sporulation behavior and unique specialized metabolism.</title>
        <authorList>
            <person name="Garcia R."/>
            <person name="Popoff A."/>
            <person name="Bader C.D."/>
            <person name="Loehr J."/>
            <person name="Walesch S."/>
            <person name="Walt C."/>
            <person name="Boldt J."/>
            <person name="Bunk B."/>
            <person name="Haeckl F.J.F.P.J."/>
            <person name="Gunesch A.P."/>
            <person name="Birkelbach J."/>
            <person name="Nuebel U."/>
            <person name="Pietschmann T."/>
            <person name="Bach T."/>
            <person name="Mueller R."/>
        </authorList>
    </citation>
    <scope>NUCLEOTIDE SEQUENCE [LARGE SCALE GENOMIC DNA]</scope>
    <source>
        <strain evidence="3 4">MSr12523</strain>
    </source>
</reference>
<keyword evidence="3" id="KW-0378">Hydrolase</keyword>
<keyword evidence="3" id="KW-0645">Protease</keyword>
<evidence type="ECO:0000256" key="1">
    <source>
        <dbReference type="SAM" id="Phobius"/>
    </source>
</evidence>
<sequence length="194" mass="20406">MRVLFDGAGDATEKYLLGFVYVVLGTAGAGISLALGQSPVTMPPWLPIGPETGIWASLAMGACLAGATIVATRFVVSRFTWARALHVELRPVVRRLRGSSIAAMALASGIAEEILFRGAFLQAVGGVFGLVLSSVAFGALHQVRGARWVWAVWATLMGLLLGSVFALTGNLAGPIAAHVVINAVNLRFLRDHEI</sequence>
<dbReference type="InterPro" id="IPR003675">
    <property type="entry name" value="Rce1/LyrA-like_dom"/>
</dbReference>
<dbReference type="Proteomes" id="UP001379533">
    <property type="component" value="Chromosome"/>
</dbReference>
<dbReference type="EMBL" id="CP089982">
    <property type="protein sequence ID" value="WXA97680.1"/>
    <property type="molecule type" value="Genomic_DNA"/>
</dbReference>
<organism evidence="3 4">
    <name type="scientific">Pendulispora brunnea</name>
    <dbReference type="NCBI Taxonomy" id="2905690"/>
    <lineage>
        <taxon>Bacteria</taxon>
        <taxon>Pseudomonadati</taxon>
        <taxon>Myxococcota</taxon>
        <taxon>Myxococcia</taxon>
        <taxon>Myxococcales</taxon>
        <taxon>Sorangiineae</taxon>
        <taxon>Pendulisporaceae</taxon>
        <taxon>Pendulispora</taxon>
    </lineage>
</organism>
<keyword evidence="3" id="KW-0482">Metalloprotease</keyword>
<feature type="domain" description="CAAX prenyl protease 2/Lysostaphin resistance protein A-like" evidence="2">
    <location>
        <begin position="101"/>
        <end position="184"/>
    </location>
</feature>
<protein>
    <submittedName>
        <fullName evidence="3">CPBP family intramembrane metalloprotease</fullName>
    </submittedName>
</protein>
<accession>A0ABZ2KG66</accession>
<dbReference type="RefSeq" id="WP_394848298.1">
    <property type="nucleotide sequence ID" value="NZ_CP089982.1"/>
</dbReference>
<feature type="transmembrane region" description="Helical" evidence="1">
    <location>
        <begin position="120"/>
        <end position="140"/>
    </location>
</feature>
<feature type="transmembrane region" description="Helical" evidence="1">
    <location>
        <begin position="54"/>
        <end position="76"/>
    </location>
</feature>
<keyword evidence="1" id="KW-0472">Membrane</keyword>
<feature type="transmembrane region" description="Helical" evidence="1">
    <location>
        <begin position="15"/>
        <end position="34"/>
    </location>
</feature>
<keyword evidence="4" id="KW-1185">Reference proteome</keyword>
<proteinExistence type="predicted"/>
<feature type="transmembrane region" description="Helical" evidence="1">
    <location>
        <begin position="96"/>
        <end position="114"/>
    </location>
</feature>
<gene>
    <name evidence="3" type="ORF">LZC95_12655</name>
</gene>
<keyword evidence="1" id="KW-0812">Transmembrane</keyword>
<dbReference type="PANTHER" id="PTHR43592">
    <property type="entry name" value="CAAX AMINO TERMINAL PROTEASE"/>
    <property type="match status" value="1"/>
</dbReference>
<dbReference type="Pfam" id="PF02517">
    <property type="entry name" value="Rce1-like"/>
    <property type="match status" value="1"/>
</dbReference>
<keyword evidence="1" id="KW-1133">Transmembrane helix</keyword>
<evidence type="ECO:0000313" key="4">
    <source>
        <dbReference type="Proteomes" id="UP001379533"/>
    </source>
</evidence>
<evidence type="ECO:0000313" key="3">
    <source>
        <dbReference type="EMBL" id="WXA97680.1"/>
    </source>
</evidence>
<dbReference type="GO" id="GO:0008237">
    <property type="term" value="F:metallopeptidase activity"/>
    <property type="evidence" value="ECO:0007669"/>
    <property type="project" value="UniProtKB-KW"/>
</dbReference>
<feature type="transmembrane region" description="Helical" evidence="1">
    <location>
        <begin position="147"/>
        <end position="165"/>
    </location>
</feature>
<name>A0ABZ2KG66_9BACT</name>
<dbReference type="PANTHER" id="PTHR43592:SF7">
    <property type="entry name" value="CAAX AMINO TERMINAL PROTEASE FAMILY PROTEIN"/>
    <property type="match status" value="1"/>
</dbReference>